<dbReference type="Gene3D" id="3.20.180.10">
    <property type="entry name" value="PNP-oxidase-like"/>
    <property type="match status" value="1"/>
</dbReference>
<reference evidence="2 3" key="1">
    <citation type="submission" date="2020-09" db="EMBL/GenBank/DDBJ databases">
        <title>Isolation and identification of active actinomycetes.</title>
        <authorList>
            <person name="Li X."/>
        </authorList>
    </citation>
    <scope>NUCLEOTIDE SEQUENCE [LARGE SCALE GENOMIC DNA]</scope>
    <source>
        <strain evidence="2 3">NEAU-LLC</strain>
    </source>
</reference>
<dbReference type="Pfam" id="PF10615">
    <property type="entry name" value="DUF2470"/>
    <property type="match status" value="1"/>
</dbReference>
<evidence type="ECO:0000313" key="2">
    <source>
        <dbReference type="EMBL" id="MBD3943095.1"/>
    </source>
</evidence>
<name>A0ABR8NR44_9MICO</name>
<protein>
    <submittedName>
        <fullName evidence="2">DUF2470 domain-containing protein</fullName>
    </submittedName>
</protein>
<dbReference type="RefSeq" id="WP_191172688.1">
    <property type="nucleotide sequence ID" value="NZ_JACXZS010000010.1"/>
</dbReference>
<dbReference type="InterPro" id="IPR019595">
    <property type="entry name" value="DUF2470"/>
</dbReference>
<gene>
    <name evidence="2" type="ORF">IF188_15480</name>
</gene>
<accession>A0ABR8NR44</accession>
<keyword evidence="3" id="KW-1185">Reference proteome</keyword>
<comment type="caution">
    <text evidence="2">The sequence shown here is derived from an EMBL/GenBank/DDBJ whole genome shotgun (WGS) entry which is preliminary data.</text>
</comment>
<dbReference type="EMBL" id="JACXZS010000010">
    <property type="protein sequence ID" value="MBD3943095.1"/>
    <property type="molecule type" value="Genomic_DNA"/>
</dbReference>
<proteinExistence type="predicted"/>
<feature type="domain" description="DUF2470" evidence="1">
    <location>
        <begin position="12"/>
        <end position="92"/>
    </location>
</feature>
<dbReference type="InterPro" id="IPR037119">
    <property type="entry name" value="Haem_oxidase_HugZ-like_sf"/>
</dbReference>
<organism evidence="2 3">
    <name type="scientific">Microbacterium helvum</name>
    <dbReference type="NCBI Taxonomy" id="2773713"/>
    <lineage>
        <taxon>Bacteria</taxon>
        <taxon>Bacillati</taxon>
        <taxon>Actinomycetota</taxon>
        <taxon>Actinomycetes</taxon>
        <taxon>Micrococcales</taxon>
        <taxon>Microbacteriaceae</taxon>
        <taxon>Microbacterium</taxon>
    </lineage>
</organism>
<sequence length="108" mass="11351">MIHRFDDAALAGVLDHMNGDHGDDNLLIARAFLPESGSVDAVVTGSTMTGFDGAGGVWQATLADGSTVDVVVPWPSGPISERPEVRREIVALYDAACARLGIEPRPHA</sequence>
<evidence type="ECO:0000313" key="3">
    <source>
        <dbReference type="Proteomes" id="UP000598426"/>
    </source>
</evidence>
<evidence type="ECO:0000259" key="1">
    <source>
        <dbReference type="Pfam" id="PF10615"/>
    </source>
</evidence>
<dbReference type="Proteomes" id="UP000598426">
    <property type="component" value="Unassembled WGS sequence"/>
</dbReference>